<keyword evidence="1" id="KW-1133">Transmembrane helix</keyword>
<dbReference type="EMBL" id="PPSL01000003">
    <property type="protein sequence ID" value="PQJ10917.1"/>
    <property type="molecule type" value="Genomic_DNA"/>
</dbReference>
<dbReference type="Proteomes" id="UP000239872">
    <property type="component" value="Unassembled WGS sequence"/>
</dbReference>
<accession>A0A2S7SWD1</accession>
<proteinExistence type="predicted"/>
<comment type="caution">
    <text evidence="2">The sequence shown here is derived from an EMBL/GenBank/DDBJ whole genome shotgun (WGS) entry which is preliminary data.</text>
</comment>
<evidence type="ECO:0000313" key="3">
    <source>
        <dbReference type="Proteomes" id="UP000239872"/>
    </source>
</evidence>
<feature type="transmembrane region" description="Helical" evidence="1">
    <location>
        <begin position="126"/>
        <end position="150"/>
    </location>
</feature>
<feature type="transmembrane region" description="Helical" evidence="1">
    <location>
        <begin position="165"/>
        <end position="185"/>
    </location>
</feature>
<evidence type="ECO:0000256" key="1">
    <source>
        <dbReference type="SAM" id="Phobius"/>
    </source>
</evidence>
<protein>
    <submittedName>
        <fullName evidence="2">Uncharacterized protein</fullName>
    </submittedName>
</protein>
<keyword evidence="1" id="KW-0472">Membrane</keyword>
<reference evidence="2 3" key="1">
    <citation type="submission" date="2018-01" db="EMBL/GenBank/DDBJ databases">
        <title>A novel member of the phylum Bacteroidetes isolated from glacier ice.</title>
        <authorList>
            <person name="Liu Q."/>
            <person name="Xin Y.-H."/>
        </authorList>
    </citation>
    <scope>NUCLEOTIDE SEQUENCE [LARGE SCALE GENOMIC DNA]</scope>
    <source>
        <strain evidence="2 3">RB1R16</strain>
    </source>
</reference>
<sequence length="197" mass="21941">MIDYKNATVNKLKTIVAESNDYAYENVLVAICELRQRGIDIPQSDIEEFCIKYRLPGIEAGMADFFKGNNVTSYEEYYRKSTYGNQPTQAPLPQSTYQQPIMQHQPAQQQYNSGGGNASIREAGSALIGAAIWIVINFILTFCVAMYWQFKMLDIAAGKETPGSLLFTLLMQGVLLLLAFGAVVYKLAKAGMKLREA</sequence>
<organism evidence="2 3">
    <name type="scientific">Flavipsychrobacter stenotrophus</name>
    <dbReference type="NCBI Taxonomy" id="2077091"/>
    <lineage>
        <taxon>Bacteria</taxon>
        <taxon>Pseudomonadati</taxon>
        <taxon>Bacteroidota</taxon>
        <taxon>Chitinophagia</taxon>
        <taxon>Chitinophagales</taxon>
        <taxon>Chitinophagaceae</taxon>
        <taxon>Flavipsychrobacter</taxon>
    </lineage>
</organism>
<name>A0A2S7SWD1_9BACT</name>
<keyword evidence="3" id="KW-1185">Reference proteome</keyword>
<dbReference type="RefSeq" id="WP_105039644.1">
    <property type="nucleotide sequence ID" value="NZ_PPSL01000003.1"/>
</dbReference>
<gene>
    <name evidence="2" type="ORF">CJD36_013175</name>
</gene>
<evidence type="ECO:0000313" key="2">
    <source>
        <dbReference type="EMBL" id="PQJ10917.1"/>
    </source>
</evidence>
<dbReference type="AlphaFoldDB" id="A0A2S7SWD1"/>
<keyword evidence="1" id="KW-0812">Transmembrane</keyword>